<evidence type="ECO:0000256" key="6">
    <source>
        <dbReference type="ARBA" id="ARBA00023136"/>
    </source>
</evidence>
<dbReference type="InParanoid" id="A0A067QU27"/>
<organism evidence="18 19">
    <name type="scientific">Zootermopsis nevadensis</name>
    <name type="common">Dampwood termite</name>
    <dbReference type="NCBI Taxonomy" id="136037"/>
    <lineage>
        <taxon>Eukaryota</taxon>
        <taxon>Metazoa</taxon>
        <taxon>Ecdysozoa</taxon>
        <taxon>Arthropoda</taxon>
        <taxon>Hexapoda</taxon>
        <taxon>Insecta</taxon>
        <taxon>Pterygota</taxon>
        <taxon>Neoptera</taxon>
        <taxon>Polyneoptera</taxon>
        <taxon>Dictyoptera</taxon>
        <taxon>Blattodea</taxon>
        <taxon>Blattoidea</taxon>
        <taxon>Termitoidae</taxon>
        <taxon>Termopsidae</taxon>
        <taxon>Zootermopsis</taxon>
    </lineage>
</organism>
<feature type="transmembrane region" description="Helical" evidence="17">
    <location>
        <begin position="87"/>
        <end position="110"/>
    </location>
</feature>
<evidence type="ECO:0000313" key="19">
    <source>
        <dbReference type="Proteomes" id="UP000027135"/>
    </source>
</evidence>
<dbReference type="GO" id="GO:0016020">
    <property type="term" value="C:membrane"/>
    <property type="evidence" value="ECO:0007669"/>
    <property type="project" value="InterPro"/>
</dbReference>
<evidence type="ECO:0000256" key="16">
    <source>
        <dbReference type="ARBA" id="ARBA00049428"/>
    </source>
</evidence>
<feature type="transmembrane region" description="Helical" evidence="17">
    <location>
        <begin position="193"/>
        <end position="213"/>
    </location>
</feature>
<evidence type="ECO:0000256" key="17">
    <source>
        <dbReference type="SAM" id="Phobius"/>
    </source>
</evidence>
<dbReference type="PANTHER" id="PTHR10989">
    <property type="entry name" value="ANDROGEN-INDUCED PROTEIN 1-RELATED"/>
    <property type="match status" value="1"/>
</dbReference>
<comment type="catalytic activity">
    <reaction evidence="7">
        <text>12-hexadecanoyloxy-octadecanoate + H2O = 12-hydroxyoctadecanoate + hexadecanoate + H(+)</text>
        <dbReference type="Rhea" id="RHEA:52056"/>
        <dbReference type="ChEBI" id="CHEBI:7896"/>
        <dbReference type="ChEBI" id="CHEBI:15377"/>
        <dbReference type="ChEBI" id="CHEBI:15378"/>
        <dbReference type="ChEBI" id="CHEBI:83677"/>
        <dbReference type="ChEBI" id="CHEBI:84201"/>
    </reaction>
    <physiologicalReaction direction="left-to-right" evidence="7">
        <dbReference type="Rhea" id="RHEA:52057"/>
    </physiologicalReaction>
</comment>
<dbReference type="EMBL" id="KK853016">
    <property type="protein sequence ID" value="KDR12478.1"/>
    <property type="molecule type" value="Genomic_DNA"/>
</dbReference>
<evidence type="ECO:0000256" key="9">
    <source>
        <dbReference type="ARBA" id="ARBA00047863"/>
    </source>
</evidence>
<feature type="transmembrane region" description="Helical" evidence="17">
    <location>
        <begin position="158"/>
        <end position="178"/>
    </location>
</feature>
<comment type="catalytic activity">
    <reaction evidence="11">
        <text>12-(9Z-octadecenoyloxy)-octadecanoate + H2O = 12-hydroxyoctadecanoate + (9Z)-octadecenoate + H(+)</text>
        <dbReference type="Rhea" id="RHEA:52060"/>
        <dbReference type="ChEBI" id="CHEBI:15377"/>
        <dbReference type="ChEBI" id="CHEBI:15378"/>
        <dbReference type="ChEBI" id="CHEBI:30823"/>
        <dbReference type="ChEBI" id="CHEBI:84201"/>
        <dbReference type="ChEBI" id="CHEBI:136302"/>
    </reaction>
    <physiologicalReaction direction="left-to-right" evidence="11">
        <dbReference type="Rhea" id="RHEA:52061"/>
    </physiologicalReaction>
</comment>
<protein>
    <submittedName>
        <fullName evidence="18">Androgen-induced protein 1</fullName>
    </submittedName>
</protein>
<name>A0A067QU27_ZOONE</name>
<evidence type="ECO:0000256" key="3">
    <source>
        <dbReference type="ARBA" id="ARBA00009300"/>
    </source>
</evidence>
<keyword evidence="6 17" id="KW-0472">Membrane</keyword>
<dbReference type="GO" id="GO:0012505">
    <property type="term" value="C:endomembrane system"/>
    <property type="evidence" value="ECO:0007669"/>
    <property type="project" value="UniProtKB-SubCell"/>
</dbReference>
<comment type="catalytic activity">
    <reaction evidence="9">
        <text>9-hexadecanoyloxy-octadecanoate + H2O = 9-hydroxy-octadecanoate + hexadecanoate + H(+)</text>
        <dbReference type="Rhea" id="RHEA:52052"/>
        <dbReference type="ChEBI" id="CHEBI:7896"/>
        <dbReference type="ChEBI" id="CHEBI:15377"/>
        <dbReference type="ChEBI" id="CHEBI:15378"/>
        <dbReference type="ChEBI" id="CHEBI:83670"/>
        <dbReference type="ChEBI" id="CHEBI:136286"/>
    </reaction>
    <physiologicalReaction direction="left-to-right" evidence="9">
        <dbReference type="Rhea" id="RHEA:52053"/>
    </physiologicalReaction>
</comment>
<dbReference type="InterPro" id="IPR006838">
    <property type="entry name" value="ADTRP_AIG1"/>
</dbReference>
<dbReference type="eggNOG" id="KOG3989">
    <property type="taxonomic scope" value="Eukaryota"/>
</dbReference>
<feature type="transmembrane region" description="Helical" evidence="17">
    <location>
        <begin position="130"/>
        <end position="146"/>
    </location>
</feature>
<evidence type="ECO:0000256" key="13">
    <source>
        <dbReference type="ARBA" id="ARBA00049221"/>
    </source>
</evidence>
<dbReference type="AlphaFoldDB" id="A0A067QU27"/>
<proteinExistence type="inferred from homology"/>
<evidence type="ECO:0000256" key="15">
    <source>
        <dbReference type="ARBA" id="ARBA00049322"/>
    </source>
</evidence>
<keyword evidence="19" id="KW-1185">Reference proteome</keyword>
<reference evidence="18 19" key="1">
    <citation type="journal article" date="2014" name="Nat. Commun.">
        <title>Molecular traces of alternative social organization in a termite genome.</title>
        <authorList>
            <person name="Terrapon N."/>
            <person name="Li C."/>
            <person name="Robertson H.M."/>
            <person name="Ji L."/>
            <person name="Meng X."/>
            <person name="Booth W."/>
            <person name="Chen Z."/>
            <person name="Childers C.P."/>
            <person name="Glastad K.M."/>
            <person name="Gokhale K."/>
            <person name="Gowin J."/>
            <person name="Gronenberg W."/>
            <person name="Hermansen R.A."/>
            <person name="Hu H."/>
            <person name="Hunt B.G."/>
            <person name="Huylmans A.K."/>
            <person name="Khalil S.M."/>
            <person name="Mitchell R.D."/>
            <person name="Munoz-Torres M.C."/>
            <person name="Mustard J.A."/>
            <person name="Pan H."/>
            <person name="Reese J.T."/>
            <person name="Scharf M.E."/>
            <person name="Sun F."/>
            <person name="Vogel H."/>
            <person name="Xiao J."/>
            <person name="Yang W."/>
            <person name="Yang Z."/>
            <person name="Yang Z."/>
            <person name="Zhou J."/>
            <person name="Zhu J."/>
            <person name="Brent C.S."/>
            <person name="Elsik C.G."/>
            <person name="Goodisman M.A."/>
            <person name="Liberles D.A."/>
            <person name="Roe R.M."/>
            <person name="Vargo E.L."/>
            <person name="Vilcinskas A."/>
            <person name="Wang J."/>
            <person name="Bornberg-Bauer E."/>
            <person name="Korb J."/>
            <person name="Zhang G."/>
            <person name="Liebig J."/>
        </authorList>
    </citation>
    <scope>NUCLEOTIDE SEQUENCE [LARGE SCALE GENOMIC DNA]</scope>
    <source>
        <tissue evidence="18">Whole organism</tissue>
    </source>
</reference>
<comment type="catalytic activity">
    <reaction evidence="16">
        <text>12-(9Z-hexadecenoyloxy)-octadecanoate + H2O = 12-hydroxyoctadecanoate + (9Z)-hexadecenoate + H(+)</text>
        <dbReference type="Rhea" id="RHEA:52072"/>
        <dbReference type="ChEBI" id="CHEBI:15377"/>
        <dbReference type="ChEBI" id="CHEBI:15378"/>
        <dbReference type="ChEBI" id="CHEBI:32372"/>
        <dbReference type="ChEBI" id="CHEBI:84201"/>
        <dbReference type="ChEBI" id="CHEBI:136312"/>
    </reaction>
    <physiologicalReaction direction="left-to-right" evidence="16">
        <dbReference type="Rhea" id="RHEA:52073"/>
    </physiologicalReaction>
</comment>
<keyword evidence="4 17" id="KW-0812">Transmembrane</keyword>
<feature type="transmembrane region" description="Helical" evidence="17">
    <location>
        <begin position="43"/>
        <end position="63"/>
    </location>
</feature>
<evidence type="ECO:0000256" key="5">
    <source>
        <dbReference type="ARBA" id="ARBA00022989"/>
    </source>
</evidence>
<dbReference type="PANTHER" id="PTHR10989:SF16">
    <property type="entry name" value="AT02829P-RELATED"/>
    <property type="match status" value="1"/>
</dbReference>
<gene>
    <name evidence="18" type="ORF">L798_13722</name>
</gene>
<evidence type="ECO:0000256" key="11">
    <source>
        <dbReference type="ARBA" id="ARBA00048701"/>
    </source>
</evidence>
<keyword evidence="5 17" id="KW-1133">Transmembrane helix</keyword>
<comment type="catalytic activity">
    <reaction evidence="10">
        <text>12-octadecanoyloxy-octadecanoate + H2O = 12-hydroxyoctadecanoate + octadecanoate + H(+)</text>
        <dbReference type="Rhea" id="RHEA:52080"/>
        <dbReference type="ChEBI" id="CHEBI:15377"/>
        <dbReference type="ChEBI" id="CHEBI:15378"/>
        <dbReference type="ChEBI" id="CHEBI:25629"/>
        <dbReference type="ChEBI" id="CHEBI:84201"/>
        <dbReference type="ChEBI" id="CHEBI:136330"/>
    </reaction>
    <physiologicalReaction direction="left-to-right" evidence="10">
        <dbReference type="Rhea" id="RHEA:52081"/>
    </physiologicalReaction>
</comment>
<accession>A0A067QU27</accession>
<comment type="catalytic activity">
    <reaction evidence="15">
        <text>13-(9Z-hexadecenoyloxy)-octadecanoate + H2O = 13-hydroxy-octadecanoate + (9Z)-hexadecenoate + H(+)</text>
        <dbReference type="Rhea" id="RHEA:52076"/>
        <dbReference type="ChEBI" id="CHEBI:15377"/>
        <dbReference type="ChEBI" id="CHEBI:15378"/>
        <dbReference type="ChEBI" id="CHEBI:32372"/>
        <dbReference type="ChEBI" id="CHEBI:136304"/>
        <dbReference type="ChEBI" id="CHEBI:136315"/>
    </reaction>
    <physiologicalReaction direction="left-to-right" evidence="15">
        <dbReference type="Rhea" id="RHEA:52077"/>
    </physiologicalReaction>
</comment>
<dbReference type="OMA" id="AFFPPWI"/>
<comment type="catalytic activity">
    <reaction evidence="14">
        <text>13-(9Z-octadecenoyloxy)-octadecanoate + H2O = 13-hydroxy-octadecanoate + (9Z)-octadecenoate + H(+)</text>
        <dbReference type="Rhea" id="RHEA:52064"/>
        <dbReference type="ChEBI" id="CHEBI:15377"/>
        <dbReference type="ChEBI" id="CHEBI:15378"/>
        <dbReference type="ChEBI" id="CHEBI:30823"/>
        <dbReference type="ChEBI" id="CHEBI:136303"/>
        <dbReference type="ChEBI" id="CHEBI:136304"/>
    </reaction>
    <physiologicalReaction direction="left-to-right" evidence="14">
        <dbReference type="Rhea" id="RHEA:52065"/>
    </physiologicalReaction>
</comment>
<dbReference type="Proteomes" id="UP000027135">
    <property type="component" value="Unassembled WGS sequence"/>
</dbReference>
<dbReference type="Pfam" id="PF04750">
    <property type="entry name" value="Far-17a_AIG1"/>
    <property type="match status" value="1"/>
</dbReference>
<evidence type="ECO:0000256" key="1">
    <source>
        <dbReference type="ARBA" id="ARBA00000923"/>
    </source>
</evidence>
<evidence type="ECO:0000256" key="2">
    <source>
        <dbReference type="ARBA" id="ARBA00004127"/>
    </source>
</evidence>
<evidence type="ECO:0000256" key="8">
    <source>
        <dbReference type="ARBA" id="ARBA00047427"/>
    </source>
</evidence>
<evidence type="ECO:0000313" key="18">
    <source>
        <dbReference type="EMBL" id="KDR12478.1"/>
    </source>
</evidence>
<comment type="catalytic activity">
    <reaction evidence="13">
        <text>9-octadecanoyloxy-octadecanoate + H2O = 9-hydroxy-octadecanoate + octadecanoate + H(+)</text>
        <dbReference type="Rhea" id="RHEA:52096"/>
        <dbReference type="ChEBI" id="CHEBI:15377"/>
        <dbReference type="ChEBI" id="CHEBI:15378"/>
        <dbReference type="ChEBI" id="CHEBI:25629"/>
        <dbReference type="ChEBI" id="CHEBI:136286"/>
        <dbReference type="ChEBI" id="CHEBI:136373"/>
    </reaction>
    <physiologicalReaction direction="left-to-right" evidence="13">
        <dbReference type="Rhea" id="RHEA:52097"/>
    </physiologicalReaction>
</comment>
<dbReference type="OrthoDB" id="1898221at2759"/>
<comment type="catalytic activity">
    <reaction evidence="1">
        <text>9-(9Z-hexadecenoyloxy)-octadecanoate + H2O = (9Z)-hexadecenoate + 9-hydroxy-octadecanoate + H(+)</text>
        <dbReference type="Rhea" id="RHEA:52068"/>
        <dbReference type="ChEBI" id="CHEBI:15377"/>
        <dbReference type="ChEBI" id="CHEBI:15378"/>
        <dbReference type="ChEBI" id="CHEBI:32372"/>
        <dbReference type="ChEBI" id="CHEBI:136286"/>
        <dbReference type="ChEBI" id="CHEBI:136309"/>
    </reaction>
    <physiologicalReaction direction="left-to-right" evidence="1">
        <dbReference type="Rhea" id="RHEA:52069"/>
    </physiologicalReaction>
</comment>
<comment type="similarity">
    <text evidence="3">Belongs to the AIG1 family.</text>
</comment>
<evidence type="ECO:0000256" key="10">
    <source>
        <dbReference type="ARBA" id="ARBA00048680"/>
    </source>
</evidence>
<comment type="catalytic activity">
    <reaction evidence="12">
        <text>9-(9Z-octadecenoyloxy)-octadecanoate + H2O = 9-hydroxy-octadecanoate + (9Z)-octadecenoate + H(+)</text>
        <dbReference type="Rhea" id="RHEA:52048"/>
        <dbReference type="ChEBI" id="CHEBI:15377"/>
        <dbReference type="ChEBI" id="CHEBI:15378"/>
        <dbReference type="ChEBI" id="CHEBI:30823"/>
        <dbReference type="ChEBI" id="CHEBI:136282"/>
        <dbReference type="ChEBI" id="CHEBI:136286"/>
    </reaction>
    <physiologicalReaction direction="left-to-right" evidence="12">
        <dbReference type="Rhea" id="RHEA:52049"/>
    </physiologicalReaction>
</comment>
<sequence>MLNALFHLLVSLHHAYVSFHLLTQIDFTKSDDDYVHNVLKKFKWRYFTCWNFAVQMVYFVICLTEDVLRLSERNAAPREWVRRVKDFIFTSLFFPGTLFVSSMFWGLYMIDRELVFPSAMDVVLPSWTNHSTHTVIIVALVIEMRITRHRYSKRSLGLATLALYLTVYDILCLNAFLYDGAWIYPIYRVLDTWALRMLFFAICTGAIFSFYVLGELLNSKLVAYELERINENLHTQKVC</sequence>
<comment type="catalytic activity">
    <reaction evidence="8">
        <text>13-octadecanoyloxy-octadecanoate + H2O = 13-hydroxy-octadecanoate + octadecanoate + H(+)</text>
        <dbReference type="Rhea" id="RHEA:52084"/>
        <dbReference type="ChEBI" id="CHEBI:15377"/>
        <dbReference type="ChEBI" id="CHEBI:15378"/>
        <dbReference type="ChEBI" id="CHEBI:25629"/>
        <dbReference type="ChEBI" id="CHEBI:136304"/>
        <dbReference type="ChEBI" id="CHEBI:136335"/>
    </reaction>
    <physiologicalReaction direction="left-to-right" evidence="8">
        <dbReference type="Rhea" id="RHEA:52085"/>
    </physiologicalReaction>
</comment>
<evidence type="ECO:0000256" key="4">
    <source>
        <dbReference type="ARBA" id="ARBA00022692"/>
    </source>
</evidence>
<evidence type="ECO:0000256" key="12">
    <source>
        <dbReference type="ARBA" id="ARBA00048800"/>
    </source>
</evidence>
<evidence type="ECO:0000256" key="7">
    <source>
        <dbReference type="ARBA" id="ARBA00047368"/>
    </source>
</evidence>
<evidence type="ECO:0000256" key="14">
    <source>
        <dbReference type="ARBA" id="ARBA00049296"/>
    </source>
</evidence>
<comment type="subcellular location">
    <subcellularLocation>
        <location evidence="2">Endomembrane system</location>
        <topology evidence="2">Multi-pass membrane protein</topology>
    </subcellularLocation>
</comment>